<feature type="compositionally biased region" description="Basic and acidic residues" evidence="1">
    <location>
        <begin position="25"/>
        <end position="37"/>
    </location>
</feature>
<evidence type="ECO:0000313" key="2">
    <source>
        <dbReference type="EMBL" id="SCV04502.1"/>
    </source>
</evidence>
<gene>
    <name evidence="2" type="ORF">LAME_0H18954G</name>
</gene>
<name>A0A1G4KIW6_9SACH</name>
<evidence type="ECO:0000256" key="1">
    <source>
        <dbReference type="SAM" id="MobiDB-lite"/>
    </source>
</evidence>
<evidence type="ECO:0000313" key="3">
    <source>
        <dbReference type="Proteomes" id="UP000191144"/>
    </source>
</evidence>
<dbReference type="GO" id="GO:0003677">
    <property type="term" value="F:DNA binding"/>
    <property type="evidence" value="ECO:0007669"/>
    <property type="project" value="TreeGrafter"/>
</dbReference>
<dbReference type="Gene3D" id="3.40.50.300">
    <property type="entry name" value="P-loop containing nucleotide triphosphate hydrolases"/>
    <property type="match status" value="1"/>
</dbReference>
<dbReference type="EMBL" id="LT598480">
    <property type="protein sequence ID" value="SCV04502.1"/>
    <property type="molecule type" value="Genomic_DNA"/>
</dbReference>
<accession>A0A1G4KIW6</accession>
<dbReference type="Proteomes" id="UP000191144">
    <property type="component" value="Chromosome H"/>
</dbReference>
<keyword evidence="3" id="KW-1185">Reference proteome</keyword>
<organism evidence="2 3">
    <name type="scientific">Lachancea meyersii CBS 8951</name>
    <dbReference type="NCBI Taxonomy" id="1266667"/>
    <lineage>
        <taxon>Eukaryota</taxon>
        <taxon>Fungi</taxon>
        <taxon>Dikarya</taxon>
        <taxon>Ascomycota</taxon>
        <taxon>Saccharomycotina</taxon>
        <taxon>Saccharomycetes</taxon>
        <taxon>Saccharomycetales</taxon>
        <taxon>Saccharomycetaceae</taxon>
        <taxon>Lachancea</taxon>
    </lineage>
</organism>
<dbReference type="InterPro" id="IPR027417">
    <property type="entry name" value="P-loop_NTPase"/>
</dbReference>
<dbReference type="GO" id="GO:0005634">
    <property type="term" value="C:nucleus"/>
    <property type="evidence" value="ECO:0007669"/>
    <property type="project" value="TreeGrafter"/>
</dbReference>
<dbReference type="OrthoDB" id="10064318at2759"/>
<reference evidence="3" key="1">
    <citation type="submission" date="2016-03" db="EMBL/GenBank/DDBJ databases">
        <authorList>
            <person name="Devillers Hugo."/>
        </authorList>
    </citation>
    <scope>NUCLEOTIDE SEQUENCE [LARGE SCALE GENOMIC DNA]</scope>
</reference>
<dbReference type="PANTHER" id="PTHR23389">
    <property type="entry name" value="CHROMOSOME TRANSMISSION FIDELITY FACTOR 18"/>
    <property type="match status" value="1"/>
</dbReference>
<protein>
    <submittedName>
        <fullName evidence="2">LAME_0H18954g1_1</fullName>
    </submittedName>
</protein>
<dbReference type="AlphaFoldDB" id="A0A1G4KIW6"/>
<feature type="region of interest" description="Disordered" evidence="1">
    <location>
        <begin position="104"/>
        <end position="138"/>
    </location>
</feature>
<feature type="region of interest" description="Disordered" evidence="1">
    <location>
        <begin position="1"/>
        <end position="83"/>
    </location>
</feature>
<proteinExistence type="predicted"/>
<dbReference type="SUPFAM" id="SSF52540">
    <property type="entry name" value="P-loop containing nucleoside triphosphate hydrolases"/>
    <property type="match status" value="1"/>
</dbReference>
<dbReference type="PANTHER" id="PTHR23389:SF11">
    <property type="entry name" value="TELOMERE LENGTH REGULATION PROTEIN ELG1"/>
    <property type="match status" value="1"/>
</dbReference>
<sequence length="786" mass="89137">MTSSTSKRTVRLASLLNGSQSHKRSTAERTEHAQREVADDDFLDSIENSTVIESDGHWTNERSSPLKVAPGANTSIIQSDDRTSDCEIVEELKPPKVSLRHLLTGKRKSDRGKKSTISGSIDDVQMTKANDSEKNREAHERIVSALESAKKTAVRDLFGGFQKRTRDSGENGSNVANSDQIPLKRAHMISKLAEVDPPFPQFQNVTDIDEKLKHRQLSLPKKSHSCHYNVENHLNHQYGSLINLTRETQHKKITKSYTNRTSNCSLWSNEFEPQSLGNVILEDELKSQVDAWLRAAFGKLRRKTSRTKLLKKKPDVDGMDMFVVDDDVDDTADQVEEFVPLSIIFGDAVGKSTMLKTIMNEVSGQIFEINSSGNRSKKDFIDSVLEFSTSHYVKDKGSKGIILFDDVDVLFRERDKLFWVTVERLLLTSRRPVILVCRDVNFVPFNLIQIADEENSLFHAKKINEHQAVEQLKAFLISKGVDACSGHLDSILKECDGDIRKCLHALQWQAVADQDNADFEESNSSHPGPAKDIKEITFKADLLSSADMIHNGIKWKSNIGEDKDRTLNYPIHSKDFTALTDEERLAFDYMVDYRQHLHDQLRHPLLPFETNVGGYLCSSVYNPHADNEVDTNQFVDKTTQEIVSYLGSRVPDKFSLNSEQFAPARMTRNSRKVKEILDRFSSYPVENSSPADDGYMGLTATMTRRQISQEIIPYILEVAKHDKMLKTKNRRIFEAAMHDAQPGSRKEVVKILLQNHAFHPIWFNGEPDCVLDAWKSPMSSVEQNDE</sequence>